<reference evidence="3 4" key="1">
    <citation type="submission" date="2016-10" db="EMBL/GenBank/DDBJ databases">
        <authorList>
            <person name="Cai Z."/>
        </authorList>
    </citation>
    <scope>NUCLEOTIDE SEQUENCE [LARGE SCALE GENOMIC DNA]</scope>
</reference>
<name>A0A383WJV5_TETOB</name>
<dbReference type="PANTHER" id="PTHR31360">
    <property type="match status" value="1"/>
</dbReference>
<accession>A0A383WJV5</accession>
<dbReference type="AlphaFoldDB" id="A0A383WJV5"/>
<protein>
    <recommendedName>
        <fullName evidence="5">DUF1264 domain-containing protein</fullName>
    </recommendedName>
</protein>
<evidence type="ECO:0000256" key="2">
    <source>
        <dbReference type="SAM" id="MobiDB-lite"/>
    </source>
</evidence>
<dbReference type="InterPro" id="IPR010686">
    <property type="entry name" value="OBAP-like"/>
</dbReference>
<proteinExistence type="inferred from homology"/>
<dbReference type="EMBL" id="FNXT01001284">
    <property type="protein sequence ID" value="SZX77404.1"/>
    <property type="molecule type" value="Genomic_DNA"/>
</dbReference>
<organism evidence="3 4">
    <name type="scientific">Tetradesmus obliquus</name>
    <name type="common">Green alga</name>
    <name type="synonym">Acutodesmus obliquus</name>
    <dbReference type="NCBI Taxonomy" id="3088"/>
    <lineage>
        <taxon>Eukaryota</taxon>
        <taxon>Viridiplantae</taxon>
        <taxon>Chlorophyta</taxon>
        <taxon>core chlorophytes</taxon>
        <taxon>Chlorophyceae</taxon>
        <taxon>CS clade</taxon>
        <taxon>Sphaeropleales</taxon>
        <taxon>Scenedesmaceae</taxon>
        <taxon>Tetradesmus</taxon>
    </lineage>
</organism>
<sequence>MSEPSIEASQAAPCPAGPPPAPGEPVSFQQKLINTATSALQSFYPIGKICQHVCAFHCYAHDTTRQVHAHHFCSHLNEEMRQCIIYDSDKPGARLIGIEYIISRRLYEGLPQEERRFWHSHQYEVSSGQLAALDVPLAAANLDASKLVDTYGKTFHTWQVDLGHELPYGPPQLMMSFTADGQLDPALQQQRDDMHGISSEEIRNSRSGMLDGLQPPHPAADHPWRTGRAWTTSMQLQDAKLAGSKQVAAAVAAKHGGAALSTQQRA</sequence>
<feature type="region of interest" description="Disordered" evidence="2">
    <location>
        <begin position="1"/>
        <end position="26"/>
    </location>
</feature>
<evidence type="ECO:0008006" key="5">
    <source>
        <dbReference type="Google" id="ProtNLM"/>
    </source>
</evidence>
<dbReference type="PANTHER" id="PTHR31360:SF0">
    <property type="entry name" value="OIL BODY-ASSOCIATED PROTEIN 1B"/>
    <property type="match status" value="1"/>
</dbReference>
<comment type="similarity">
    <text evidence="1">Belongs to the OBAP family.</text>
</comment>
<gene>
    <name evidence="3" type="ORF">BQ4739_LOCUS17757</name>
</gene>
<dbReference type="Proteomes" id="UP000256970">
    <property type="component" value="Unassembled WGS sequence"/>
</dbReference>
<evidence type="ECO:0000313" key="3">
    <source>
        <dbReference type="EMBL" id="SZX77404.1"/>
    </source>
</evidence>
<keyword evidence="4" id="KW-1185">Reference proteome</keyword>
<evidence type="ECO:0000313" key="4">
    <source>
        <dbReference type="Proteomes" id="UP000256970"/>
    </source>
</evidence>
<evidence type="ECO:0000256" key="1">
    <source>
        <dbReference type="ARBA" id="ARBA00009740"/>
    </source>
</evidence>
<dbReference type="Pfam" id="PF06884">
    <property type="entry name" value="DUF1264"/>
    <property type="match status" value="1"/>
</dbReference>